<protein>
    <submittedName>
        <fullName evidence="1">Uncharacterized protein</fullName>
    </submittedName>
</protein>
<evidence type="ECO:0000313" key="2">
    <source>
        <dbReference type="Proteomes" id="UP000314294"/>
    </source>
</evidence>
<dbReference type="AlphaFoldDB" id="A0A4Z2GWT3"/>
<comment type="caution">
    <text evidence="1">The sequence shown here is derived from an EMBL/GenBank/DDBJ whole genome shotgun (WGS) entry which is preliminary data.</text>
</comment>
<keyword evidence="2" id="KW-1185">Reference proteome</keyword>
<gene>
    <name evidence="1" type="ORF">EYF80_031710</name>
</gene>
<dbReference type="Proteomes" id="UP000314294">
    <property type="component" value="Unassembled WGS sequence"/>
</dbReference>
<reference evidence="1 2" key="1">
    <citation type="submission" date="2019-03" db="EMBL/GenBank/DDBJ databases">
        <title>First draft genome of Liparis tanakae, snailfish: a comprehensive survey of snailfish specific genes.</title>
        <authorList>
            <person name="Kim W."/>
            <person name="Song I."/>
            <person name="Jeong J.-H."/>
            <person name="Kim D."/>
            <person name="Kim S."/>
            <person name="Ryu S."/>
            <person name="Song J.Y."/>
            <person name="Lee S.K."/>
        </authorList>
    </citation>
    <scope>NUCLEOTIDE SEQUENCE [LARGE SCALE GENOMIC DNA]</scope>
    <source>
        <tissue evidence="1">Muscle</tissue>
    </source>
</reference>
<dbReference type="EMBL" id="SRLO01000390">
    <property type="protein sequence ID" value="TNN58038.1"/>
    <property type="molecule type" value="Genomic_DNA"/>
</dbReference>
<proteinExistence type="predicted"/>
<organism evidence="1 2">
    <name type="scientific">Liparis tanakae</name>
    <name type="common">Tanaka's snailfish</name>
    <dbReference type="NCBI Taxonomy" id="230148"/>
    <lineage>
        <taxon>Eukaryota</taxon>
        <taxon>Metazoa</taxon>
        <taxon>Chordata</taxon>
        <taxon>Craniata</taxon>
        <taxon>Vertebrata</taxon>
        <taxon>Euteleostomi</taxon>
        <taxon>Actinopterygii</taxon>
        <taxon>Neopterygii</taxon>
        <taxon>Teleostei</taxon>
        <taxon>Neoteleostei</taxon>
        <taxon>Acanthomorphata</taxon>
        <taxon>Eupercaria</taxon>
        <taxon>Perciformes</taxon>
        <taxon>Cottioidei</taxon>
        <taxon>Cottales</taxon>
        <taxon>Liparidae</taxon>
        <taxon>Liparis</taxon>
    </lineage>
</organism>
<sequence>MKPTSAVKLGRNQKWWRPPVTSQMSRKRMQRAEDRGDSVEPVLCCNCVVFRDSGLRCDSPPSRLDFFIR</sequence>
<evidence type="ECO:0000313" key="1">
    <source>
        <dbReference type="EMBL" id="TNN58038.1"/>
    </source>
</evidence>
<accession>A0A4Z2GWT3</accession>
<name>A0A4Z2GWT3_9TELE</name>